<dbReference type="PROSITE" id="PS51015">
    <property type="entry name" value="YDG"/>
    <property type="match status" value="1"/>
</dbReference>
<dbReference type="RefSeq" id="WP_344899546.1">
    <property type="nucleotide sequence ID" value="NZ_BAAAWD010000014.1"/>
</dbReference>
<keyword evidence="3" id="KW-1185">Reference proteome</keyword>
<accession>A0ABN3Y5W3</accession>
<dbReference type="Gene3D" id="3.40.50.1460">
    <property type="match status" value="1"/>
</dbReference>
<proteinExistence type="predicted"/>
<dbReference type="InterPro" id="IPR045134">
    <property type="entry name" value="UHRF1/2-like"/>
</dbReference>
<evidence type="ECO:0000259" key="1">
    <source>
        <dbReference type="PROSITE" id="PS51015"/>
    </source>
</evidence>
<dbReference type="PANTHER" id="PTHR14140:SF27">
    <property type="entry name" value="OS04G0289800 PROTEIN"/>
    <property type="match status" value="1"/>
</dbReference>
<dbReference type="InterPro" id="IPR015947">
    <property type="entry name" value="PUA-like_sf"/>
</dbReference>
<evidence type="ECO:0000313" key="2">
    <source>
        <dbReference type="EMBL" id="GAA3020276.1"/>
    </source>
</evidence>
<dbReference type="Pfam" id="PF02182">
    <property type="entry name" value="SAD_SRA"/>
    <property type="match status" value="1"/>
</dbReference>
<dbReference type="EMBL" id="BAAAWD010000014">
    <property type="protein sequence ID" value="GAA3020276.1"/>
    <property type="molecule type" value="Genomic_DNA"/>
</dbReference>
<feature type="domain" description="YDG" evidence="1">
    <location>
        <begin position="258"/>
        <end position="402"/>
    </location>
</feature>
<dbReference type="InterPro" id="IPR003105">
    <property type="entry name" value="SRA_YDG"/>
</dbReference>
<dbReference type="PANTHER" id="PTHR14140">
    <property type="entry name" value="E3 UBIQUITIN-PROTEIN LIGASE UHRF-RELATED"/>
    <property type="match status" value="1"/>
</dbReference>
<dbReference type="SMART" id="SM00466">
    <property type="entry name" value="SRA"/>
    <property type="match status" value="1"/>
</dbReference>
<dbReference type="InterPro" id="IPR011600">
    <property type="entry name" value="Pept_C14_caspase"/>
</dbReference>
<dbReference type="NCBIfam" id="NF047832">
    <property type="entry name" value="caspase_w_EACC1"/>
    <property type="match status" value="1"/>
</dbReference>
<dbReference type="Gene3D" id="2.30.280.10">
    <property type="entry name" value="SRA-YDG"/>
    <property type="match status" value="1"/>
</dbReference>
<dbReference type="InterPro" id="IPR036987">
    <property type="entry name" value="SRA-YDG_sf"/>
</dbReference>
<dbReference type="CDD" id="cd00085">
    <property type="entry name" value="HNHc"/>
    <property type="match status" value="1"/>
</dbReference>
<gene>
    <name evidence="2" type="ORF">GCM10017559_50820</name>
</gene>
<protein>
    <recommendedName>
        <fullName evidence="1">YDG domain-containing protein</fullName>
    </recommendedName>
</protein>
<sequence length="562" mass="61923">MKLPDPRLSRAVLIGTSQYDIENLPNLPTVANNLAAIKEALCDHNIWGLPPQHCRVIREPAEIPQMIDPVIKASEEATDTLIIYFAGHGLAGPDLGELFLALTKSDDDPRRVSFTSVAYDHIRRAIIHGNAKRKIAILDCCYSGRAIRSMSSTDTISAQANIEGTCVITSAAKDKLSLAPPGELYTTFTAELINILQNGIEGQPKRLTINNIYNHIHSALRSKTAPLPQIQNRNTAGQLEIINNRAVVSQNETPPGYGPVPGIEIGTEFPDRKALHKANVHRPLQAGICGTQRNGGAESIVVSGGYKDDKDYGDVIIYTGHGGRDPNTGHQIADQHESDPGNSALIASQMSRLPVRVIRGSEAGTEYSPSQGYSYDGLFIVADHWSTIGEDNYRILQFRLEALNEDSGSKALDEYESGGSKDTQAHLAPNRWEQVSRGIYQDRKLAEYVKKAHDHECQICGIALETIGGLRYAETSHIRGLGIPHNGPDTRDNILCLCPNHRMLFEYGAVVVDEKLQVVDQITGEIIDDLRMNNKHRVSQDHLRYHRELHQRASSNPYVSPI</sequence>
<organism evidence="2 3">
    <name type="scientific">Streptosporangium longisporum</name>
    <dbReference type="NCBI Taxonomy" id="46187"/>
    <lineage>
        <taxon>Bacteria</taxon>
        <taxon>Bacillati</taxon>
        <taxon>Actinomycetota</taxon>
        <taxon>Actinomycetes</taxon>
        <taxon>Streptosporangiales</taxon>
        <taxon>Streptosporangiaceae</taxon>
        <taxon>Streptosporangium</taxon>
    </lineage>
</organism>
<evidence type="ECO:0000313" key="3">
    <source>
        <dbReference type="Proteomes" id="UP001499930"/>
    </source>
</evidence>
<dbReference type="Proteomes" id="UP001499930">
    <property type="component" value="Unassembled WGS sequence"/>
</dbReference>
<dbReference type="Pfam" id="PF00656">
    <property type="entry name" value="Peptidase_C14"/>
    <property type="match status" value="1"/>
</dbReference>
<dbReference type="SUPFAM" id="SSF52129">
    <property type="entry name" value="Caspase-like"/>
    <property type="match status" value="1"/>
</dbReference>
<reference evidence="2 3" key="1">
    <citation type="journal article" date="2019" name="Int. J. Syst. Evol. Microbiol.">
        <title>The Global Catalogue of Microorganisms (GCM) 10K type strain sequencing project: providing services to taxonomists for standard genome sequencing and annotation.</title>
        <authorList>
            <consortium name="The Broad Institute Genomics Platform"/>
            <consortium name="The Broad Institute Genome Sequencing Center for Infectious Disease"/>
            <person name="Wu L."/>
            <person name="Ma J."/>
        </authorList>
    </citation>
    <scope>NUCLEOTIDE SEQUENCE [LARGE SCALE GENOMIC DNA]</scope>
    <source>
        <strain evidence="2 3">JCM 3106</strain>
    </source>
</reference>
<comment type="caution">
    <text evidence="2">The sequence shown here is derived from an EMBL/GenBank/DDBJ whole genome shotgun (WGS) entry which is preliminary data.</text>
</comment>
<dbReference type="Pfam" id="PF13391">
    <property type="entry name" value="HNH_2"/>
    <property type="match status" value="1"/>
</dbReference>
<dbReference type="InterPro" id="IPR003615">
    <property type="entry name" value="HNH_nuc"/>
</dbReference>
<name>A0ABN3Y5W3_9ACTN</name>
<dbReference type="SUPFAM" id="SSF88697">
    <property type="entry name" value="PUA domain-like"/>
    <property type="match status" value="1"/>
</dbReference>
<dbReference type="InterPro" id="IPR029030">
    <property type="entry name" value="Caspase-like_dom_sf"/>
</dbReference>